<feature type="domain" description="VOC" evidence="2">
    <location>
        <begin position="18"/>
        <end position="144"/>
    </location>
</feature>
<dbReference type="EMBL" id="NART01000002">
    <property type="protein sequence ID" value="OTQ11785.1"/>
    <property type="molecule type" value="Genomic_DNA"/>
</dbReference>
<reference evidence="5 6" key="1">
    <citation type="submission" date="2017-03" db="EMBL/GenBank/DDBJ databases">
        <title>Comparative genomics of honeybee gut symbionts reveal geographically distinct and subgroup specific antibiotic resistance.</title>
        <authorList>
            <person name="Ludvigsen J."/>
            <person name="Porcellato D."/>
            <person name="Labee-Lund T.M."/>
            <person name="Amdam G.V."/>
            <person name="Rudi K."/>
        </authorList>
    </citation>
    <scope>NUCLEOTIDE SEQUENCE [LARGE SCALE GENOMIC DNA]</scope>
    <source>
        <strain evidence="3 6">A-7-12</strain>
        <strain evidence="4 5">A-9-12</strain>
    </source>
</reference>
<evidence type="ECO:0000313" key="4">
    <source>
        <dbReference type="EMBL" id="OTQ11785.1"/>
    </source>
</evidence>
<organism evidence="3 6">
    <name type="scientific">Gilliamella apicola</name>
    <dbReference type="NCBI Taxonomy" id="1196095"/>
    <lineage>
        <taxon>Bacteria</taxon>
        <taxon>Pseudomonadati</taxon>
        <taxon>Pseudomonadota</taxon>
        <taxon>Gammaproteobacteria</taxon>
        <taxon>Orbales</taxon>
        <taxon>Orbaceae</taxon>
        <taxon>Gilliamella</taxon>
    </lineage>
</organism>
<proteinExistence type="predicted"/>
<evidence type="ECO:0000313" key="5">
    <source>
        <dbReference type="Proteomes" id="UP000194800"/>
    </source>
</evidence>
<dbReference type="GO" id="GO:0046491">
    <property type="term" value="P:L-methylmalonyl-CoA metabolic process"/>
    <property type="evidence" value="ECO:0007669"/>
    <property type="project" value="TreeGrafter"/>
</dbReference>
<dbReference type="InterPro" id="IPR037523">
    <property type="entry name" value="VOC_core"/>
</dbReference>
<dbReference type="Pfam" id="PF00903">
    <property type="entry name" value="Glyoxalase"/>
    <property type="match status" value="1"/>
</dbReference>
<dbReference type="Proteomes" id="UP000194977">
    <property type="component" value="Unassembled WGS sequence"/>
</dbReference>
<evidence type="ECO:0000313" key="6">
    <source>
        <dbReference type="Proteomes" id="UP000194977"/>
    </source>
</evidence>
<dbReference type="InterPro" id="IPR051785">
    <property type="entry name" value="MMCE/EMCE_epimerase"/>
</dbReference>
<dbReference type="CDD" id="cd06587">
    <property type="entry name" value="VOC"/>
    <property type="match status" value="1"/>
</dbReference>
<dbReference type="Proteomes" id="UP000194800">
    <property type="component" value="Unassembled WGS sequence"/>
</dbReference>
<keyword evidence="1" id="KW-0479">Metal-binding</keyword>
<dbReference type="SUPFAM" id="SSF54593">
    <property type="entry name" value="Glyoxalase/Bleomycin resistance protein/Dihydroxybiphenyl dioxygenase"/>
    <property type="match status" value="1"/>
</dbReference>
<dbReference type="PANTHER" id="PTHR43048">
    <property type="entry name" value="METHYLMALONYL-COA EPIMERASE"/>
    <property type="match status" value="1"/>
</dbReference>
<dbReference type="InterPro" id="IPR004360">
    <property type="entry name" value="Glyas_Fos-R_dOase_dom"/>
</dbReference>
<dbReference type="Gene3D" id="3.10.180.10">
    <property type="entry name" value="2,3-Dihydroxybiphenyl 1,2-Dioxygenase, domain 1"/>
    <property type="match status" value="1"/>
</dbReference>
<dbReference type="AlphaFoldDB" id="A0A242NKK5"/>
<sequence>MVTIVREKVFNMNNLITGIAHLGLKVSDIDKSSSFYQTLGFTVTEKFSKKVQNGEVHVEFLSSPKLTLELYQLPDNTYTDLTQTHNGIEHFALEVNDIDGMLNKIKELGYEINEGPIYEKRERCEVSFFLISGPDGERIEFDMTKYF</sequence>
<evidence type="ECO:0000256" key="1">
    <source>
        <dbReference type="ARBA" id="ARBA00022723"/>
    </source>
</evidence>
<evidence type="ECO:0000259" key="2">
    <source>
        <dbReference type="PROSITE" id="PS51819"/>
    </source>
</evidence>
<gene>
    <name evidence="4" type="ORF">B6C91_00650</name>
    <name evidence="3" type="ORF">B6D08_02290</name>
</gene>
<name>A0A242NKK5_9GAMM</name>
<keyword evidence="5" id="KW-1185">Reference proteome</keyword>
<dbReference type="GO" id="GO:0046872">
    <property type="term" value="F:metal ion binding"/>
    <property type="evidence" value="ECO:0007669"/>
    <property type="project" value="UniProtKB-KW"/>
</dbReference>
<accession>A0A242NKK5</accession>
<evidence type="ECO:0000313" key="3">
    <source>
        <dbReference type="EMBL" id="OTQ00980.1"/>
    </source>
</evidence>
<dbReference type="PROSITE" id="PS51819">
    <property type="entry name" value="VOC"/>
    <property type="match status" value="1"/>
</dbReference>
<dbReference type="GO" id="GO:0004493">
    <property type="term" value="F:methylmalonyl-CoA epimerase activity"/>
    <property type="evidence" value="ECO:0007669"/>
    <property type="project" value="TreeGrafter"/>
</dbReference>
<comment type="caution">
    <text evidence="3">The sequence shown here is derived from an EMBL/GenBank/DDBJ whole genome shotgun (WGS) entry which is preliminary data.</text>
</comment>
<protein>
    <recommendedName>
        <fullName evidence="2">VOC domain-containing protein</fullName>
    </recommendedName>
</protein>
<dbReference type="InterPro" id="IPR029068">
    <property type="entry name" value="Glyas_Bleomycin-R_OHBP_Dase"/>
</dbReference>
<dbReference type="PANTHER" id="PTHR43048:SF3">
    <property type="entry name" value="METHYLMALONYL-COA EPIMERASE, MITOCHONDRIAL"/>
    <property type="match status" value="1"/>
</dbReference>
<dbReference type="OrthoDB" id="9812656at2"/>
<dbReference type="EMBL" id="NARP01000005">
    <property type="protein sequence ID" value="OTQ00980.1"/>
    <property type="molecule type" value="Genomic_DNA"/>
</dbReference>